<feature type="region of interest" description="Disordered" evidence="1">
    <location>
        <begin position="15"/>
        <end position="35"/>
    </location>
</feature>
<comment type="caution">
    <text evidence="2">The sequence shown here is derived from an EMBL/GenBank/DDBJ whole genome shotgun (WGS) entry which is preliminary data.</text>
</comment>
<proteinExistence type="predicted"/>
<sequence length="146" mass="15450">MVSALLAGCYFSTETAREQKSPSPESSSPQTDLPAILTFPWSPAEGGMAAQVYGTIGLEGGCWTVTNDELDLTWPLAVPESTVVQLDEQGMPSLNFAHGPQISVGQFLDSGGGYVSEDLFSEFSDVLTSCQDAGIDLTEIAMTYGD</sequence>
<evidence type="ECO:0000313" key="2">
    <source>
        <dbReference type="EMBL" id="MFD2840030.1"/>
    </source>
</evidence>
<protein>
    <submittedName>
        <fullName evidence="2">Uncharacterized protein</fullName>
    </submittedName>
</protein>
<reference evidence="3" key="1">
    <citation type="journal article" date="2019" name="Int. J. Syst. Evol. Microbiol.">
        <title>The Global Catalogue of Microorganisms (GCM) 10K type strain sequencing project: providing services to taxonomists for standard genome sequencing and annotation.</title>
        <authorList>
            <consortium name="The Broad Institute Genomics Platform"/>
            <consortium name="The Broad Institute Genome Sequencing Center for Infectious Disease"/>
            <person name="Wu L."/>
            <person name="Ma J."/>
        </authorList>
    </citation>
    <scope>NUCLEOTIDE SEQUENCE [LARGE SCALE GENOMIC DNA]</scope>
    <source>
        <strain evidence="3">KCTC 33576</strain>
    </source>
</reference>
<evidence type="ECO:0000256" key="1">
    <source>
        <dbReference type="SAM" id="MobiDB-lite"/>
    </source>
</evidence>
<organism evidence="2 3">
    <name type="scientific">Populibacterium corticicola</name>
    <dbReference type="NCBI Taxonomy" id="1812826"/>
    <lineage>
        <taxon>Bacteria</taxon>
        <taxon>Bacillati</taxon>
        <taxon>Actinomycetota</taxon>
        <taxon>Actinomycetes</taxon>
        <taxon>Micrococcales</taxon>
        <taxon>Jonesiaceae</taxon>
        <taxon>Populibacterium</taxon>
    </lineage>
</organism>
<dbReference type="EMBL" id="JBHUOP010000002">
    <property type="protein sequence ID" value="MFD2840030.1"/>
    <property type="molecule type" value="Genomic_DNA"/>
</dbReference>
<dbReference type="RefSeq" id="WP_377465671.1">
    <property type="nucleotide sequence ID" value="NZ_JBHUOP010000002.1"/>
</dbReference>
<name>A0ABW5XDH2_9MICO</name>
<gene>
    <name evidence="2" type="ORF">ACFSYH_05535</name>
</gene>
<accession>A0ABW5XDH2</accession>
<dbReference type="Proteomes" id="UP001597391">
    <property type="component" value="Unassembled WGS sequence"/>
</dbReference>
<evidence type="ECO:0000313" key="3">
    <source>
        <dbReference type="Proteomes" id="UP001597391"/>
    </source>
</evidence>
<keyword evidence="3" id="KW-1185">Reference proteome</keyword>